<evidence type="ECO:0000256" key="3">
    <source>
        <dbReference type="RuleBase" id="RU000363"/>
    </source>
</evidence>
<evidence type="ECO:0000313" key="4">
    <source>
        <dbReference type="EMBL" id="SET32994.1"/>
    </source>
</evidence>
<dbReference type="InterPro" id="IPR036291">
    <property type="entry name" value="NAD(P)-bd_dom_sf"/>
</dbReference>
<dbReference type="EMBL" id="FOHI01000005">
    <property type="protein sequence ID" value="SET32994.1"/>
    <property type="molecule type" value="Genomic_DNA"/>
</dbReference>
<dbReference type="PANTHER" id="PTHR42901">
    <property type="entry name" value="ALCOHOL DEHYDROGENASE"/>
    <property type="match status" value="1"/>
</dbReference>
<comment type="similarity">
    <text evidence="1 3">Belongs to the short-chain dehydrogenases/reductases (SDR) family.</text>
</comment>
<accession>A0A1I0DKG6</accession>
<dbReference type="RefSeq" id="WP_218141779.1">
    <property type="nucleotide sequence ID" value="NZ_FOHI01000005.1"/>
</dbReference>
<sequence>MKMAYEISGKTALVTGANRGIGKAIVDALLHHGAMKVYAAVRNPDSVNPLVERFGDRVISVHLDLTMPESIAALTDRAPDVQVVVNNAAVFKTSTPLDAGAIDALETAMKINVYGLIRMAQTFAPILAKNGGGAFVQLNSVASLKCASNFATHSASKAAAYSITQALREMLARQGTAVLSVHPGLIATDMSSTAGLAGTAAPPSVVAEGIIAALRSGDFHLFPDPMAQRIGNAYRNFSENVIEADIEEYRAEEQ</sequence>
<dbReference type="Gene3D" id="3.40.50.720">
    <property type="entry name" value="NAD(P)-binding Rossmann-like Domain"/>
    <property type="match status" value="1"/>
</dbReference>
<dbReference type="SUPFAM" id="SSF51735">
    <property type="entry name" value="NAD(P)-binding Rossmann-fold domains"/>
    <property type="match status" value="1"/>
</dbReference>
<organism evidence="4 5">
    <name type="scientific">Nitrosospira multiformis</name>
    <dbReference type="NCBI Taxonomy" id="1231"/>
    <lineage>
        <taxon>Bacteria</taxon>
        <taxon>Pseudomonadati</taxon>
        <taxon>Pseudomonadota</taxon>
        <taxon>Betaproteobacteria</taxon>
        <taxon>Nitrosomonadales</taxon>
        <taxon>Nitrosomonadaceae</taxon>
        <taxon>Nitrosospira</taxon>
    </lineage>
</organism>
<dbReference type="Proteomes" id="UP000183339">
    <property type="component" value="Unassembled WGS sequence"/>
</dbReference>
<gene>
    <name evidence="4" type="ORF">SAMN05216412_10537</name>
</gene>
<proteinExistence type="inferred from homology"/>
<evidence type="ECO:0000256" key="2">
    <source>
        <dbReference type="ARBA" id="ARBA00023002"/>
    </source>
</evidence>
<dbReference type="InterPro" id="IPR002347">
    <property type="entry name" value="SDR_fam"/>
</dbReference>
<dbReference type="Pfam" id="PF00106">
    <property type="entry name" value="adh_short"/>
    <property type="match status" value="1"/>
</dbReference>
<dbReference type="PRINTS" id="PR00081">
    <property type="entry name" value="GDHRDH"/>
</dbReference>
<protein>
    <submittedName>
        <fullName evidence="4">Short-chain dehydrogenase</fullName>
    </submittedName>
</protein>
<name>A0A1I0DKG6_9PROT</name>
<dbReference type="NCBIfam" id="NF006120">
    <property type="entry name" value="PRK08264.1-6"/>
    <property type="match status" value="1"/>
</dbReference>
<dbReference type="PRINTS" id="PR00080">
    <property type="entry name" value="SDRFAMILY"/>
</dbReference>
<evidence type="ECO:0000256" key="1">
    <source>
        <dbReference type="ARBA" id="ARBA00006484"/>
    </source>
</evidence>
<dbReference type="PANTHER" id="PTHR42901:SF1">
    <property type="entry name" value="ALCOHOL DEHYDROGENASE"/>
    <property type="match status" value="1"/>
</dbReference>
<evidence type="ECO:0000313" key="5">
    <source>
        <dbReference type="Proteomes" id="UP000183339"/>
    </source>
</evidence>
<keyword evidence="2" id="KW-0560">Oxidoreductase</keyword>
<dbReference type="AlphaFoldDB" id="A0A1I0DKG6"/>
<dbReference type="GO" id="GO:0016491">
    <property type="term" value="F:oxidoreductase activity"/>
    <property type="evidence" value="ECO:0007669"/>
    <property type="project" value="UniProtKB-KW"/>
</dbReference>
<reference evidence="4 5" key="1">
    <citation type="submission" date="2016-10" db="EMBL/GenBank/DDBJ databases">
        <authorList>
            <person name="de Groot N.N."/>
        </authorList>
    </citation>
    <scope>NUCLEOTIDE SEQUENCE [LARGE SCALE GENOMIC DNA]</scope>
    <source>
        <strain evidence="4 5">Nl7</strain>
    </source>
</reference>